<dbReference type="EMBL" id="JABBNB010000005">
    <property type="protein sequence ID" value="NMO00840.1"/>
    <property type="molecule type" value="Genomic_DNA"/>
</dbReference>
<accession>A0A848KR35</accession>
<evidence type="ECO:0008006" key="3">
    <source>
        <dbReference type="Google" id="ProtNLM"/>
    </source>
</evidence>
<gene>
    <name evidence="1" type="ORF">HH308_06385</name>
</gene>
<evidence type="ECO:0000313" key="2">
    <source>
        <dbReference type="Proteomes" id="UP000550729"/>
    </source>
</evidence>
<dbReference type="InterPro" id="IPR013207">
    <property type="entry name" value="LGFP"/>
</dbReference>
<dbReference type="AlphaFoldDB" id="A0A848KR35"/>
<dbReference type="RefSeq" id="WP_170193345.1">
    <property type="nucleotide sequence ID" value="NZ_JABBNB010000005.1"/>
</dbReference>
<organism evidence="1 2">
    <name type="scientific">Gordonia asplenii</name>
    <dbReference type="NCBI Taxonomy" id="2725283"/>
    <lineage>
        <taxon>Bacteria</taxon>
        <taxon>Bacillati</taxon>
        <taxon>Actinomycetota</taxon>
        <taxon>Actinomycetes</taxon>
        <taxon>Mycobacteriales</taxon>
        <taxon>Gordoniaceae</taxon>
        <taxon>Gordonia</taxon>
    </lineage>
</organism>
<proteinExistence type="predicted"/>
<comment type="caution">
    <text evidence="1">The sequence shown here is derived from an EMBL/GenBank/DDBJ whole genome shotgun (WGS) entry which is preliminary data.</text>
</comment>
<evidence type="ECO:0000313" key="1">
    <source>
        <dbReference type="EMBL" id="NMO00840.1"/>
    </source>
</evidence>
<sequence length="340" mass="37496">MTMTVSIERAQEVHDRARARNGLPYAYGGAFRRDPKVSCDCSALVLQSGAWYGGRTDWDGNRYGSTESFRLDYDIVYRLGFKRFPRGGLSAIPIKPVMLVGLMHGGGGEYSHTACTLMTMDRPGGPVVQSARGVDWESMGDGVRLYDLARSWSDPLFHDFWYLDAVLQPAVVVNEIDQELKRAAAWIGRRLDAAEVTLPDGQGRMVRCEGGVVYWHPHVNTGAPQGMRAIAVPTAVMEVWKRVGYEKGPLGYPTVRHYTDAAGAIQAFQGGAIYRKNGTAGGILTGRILQRYASEKYEHGPLGWPLGDEQFYDGGRQQAFEHGTAIWHPSQVVELLTGGK</sequence>
<dbReference type="Pfam" id="PF08310">
    <property type="entry name" value="LGFP"/>
    <property type="match status" value="3"/>
</dbReference>
<keyword evidence="2" id="KW-1185">Reference proteome</keyword>
<reference evidence="1 2" key="1">
    <citation type="submission" date="2020-04" db="EMBL/GenBank/DDBJ databases">
        <title>Gordonia sp. nov. TBRC 11910.</title>
        <authorList>
            <person name="Suriyachadkun C."/>
        </authorList>
    </citation>
    <scope>NUCLEOTIDE SEQUENCE [LARGE SCALE GENOMIC DNA]</scope>
    <source>
        <strain evidence="1 2">TBRC 11910</strain>
    </source>
</reference>
<name>A0A848KR35_9ACTN</name>
<protein>
    <recommendedName>
        <fullName evidence="3">LGFP repeat-containing protein</fullName>
    </recommendedName>
</protein>
<dbReference type="Proteomes" id="UP000550729">
    <property type="component" value="Unassembled WGS sequence"/>
</dbReference>